<evidence type="ECO:0000313" key="3">
    <source>
        <dbReference type="EMBL" id="MFD2555254.1"/>
    </source>
</evidence>
<evidence type="ECO:0000313" key="4">
    <source>
        <dbReference type="Proteomes" id="UP001597440"/>
    </source>
</evidence>
<dbReference type="RefSeq" id="WP_210354313.1">
    <property type="nucleotide sequence ID" value="NZ_JBHULD010000014.1"/>
</dbReference>
<dbReference type="PRINTS" id="PR00081">
    <property type="entry name" value="GDHRDH"/>
</dbReference>
<comment type="similarity">
    <text evidence="1">Belongs to the short-chain dehydrogenases/reductases (SDR) family.</text>
</comment>
<evidence type="ECO:0000256" key="1">
    <source>
        <dbReference type="ARBA" id="ARBA00006484"/>
    </source>
</evidence>
<proteinExistence type="inferred from homology"/>
<comment type="caution">
    <text evidence="3">The sequence shown here is derived from an EMBL/GenBank/DDBJ whole genome shotgun (WGS) entry which is preliminary data.</text>
</comment>
<dbReference type="PRINTS" id="PR00080">
    <property type="entry name" value="SDRFAMILY"/>
</dbReference>
<dbReference type="InterPro" id="IPR036291">
    <property type="entry name" value="NAD(P)-bd_dom_sf"/>
</dbReference>
<accession>A0ABW5L200</accession>
<dbReference type="InterPro" id="IPR002347">
    <property type="entry name" value="SDR_fam"/>
</dbReference>
<organism evidence="3 4">
    <name type="scientific">Sphingobacterium tabacisoli</name>
    <dbReference type="NCBI Taxonomy" id="2044855"/>
    <lineage>
        <taxon>Bacteria</taxon>
        <taxon>Pseudomonadati</taxon>
        <taxon>Bacteroidota</taxon>
        <taxon>Sphingobacteriia</taxon>
        <taxon>Sphingobacteriales</taxon>
        <taxon>Sphingobacteriaceae</taxon>
        <taxon>Sphingobacterium</taxon>
    </lineage>
</organism>
<dbReference type="CDD" id="cd05362">
    <property type="entry name" value="THN_reductase-like_SDR_c"/>
    <property type="match status" value="1"/>
</dbReference>
<dbReference type="PANTHER" id="PTHR48107">
    <property type="entry name" value="NADPH-DEPENDENT ALDEHYDE REDUCTASE-LIKE PROTEIN, CHLOROPLASTIC-RELATED"/>
    <property type="match status" value="1"/>
</dbReference>
<dbReference type="Proteomes" id="UP001597440">
    <property type="component" value="Unassembled WGS sequence"/>
</dbReference>
<name>A0ABW5L200_9SPHI</name>
<dbReference type="Pfam" id="PF13561">
    <property type="entry name" value="adh_short_C2"/>
    <property type="match status" value="1"/>
</dbReference>
<keyword evidence="2" id="KW-0560">Oxidoreductase</keyword>
<reference evidence="4" key="1">
    <citation type="journal article" date="2019" name="Int. J. Syst. Evol. Microbiol.">
        <title>The Global Catalogue of Microorganisms (GCM) 10K type strain sequencing project: providing services to taxonomists for standard genome sequencing and annotation.</title>
        <authorList>
            <consortium name="The Broad Institute Genomics Platform"/>
            <consortium name="The Broad Institute Genome Sequencing Center for Infectious Disease"/>
            <person name="Wu L."/>
            <person name="Ma J."/>
        </authorList>
    </citation>
    <scope>NUCLEOTIDE SEQUENCE [LARGE SCALE GENOMIC DNA]</scope>
    <source>
        <strain evidence="4">KCTC 52298</strain>
    </source>
</reference>
<protein>
    <submittedName>
        <fullName evidence="3">SDR family oxidoreductase</fullName>
    </submittedName>
</protein>
<keyword evidence="4" id="KW-1185">Reference proteome</keyword>
<dbReference type="SUPFAM" id="SSF51735">
    <property type="entry name" value="NAD(P)-binding Rossmann-fold domains"/>
    <property type="match status" value="1"/>
</dbReference>
<dbReference type="InterPro" id="IPR020904">
    <property type="entry name" value="Sc_DH/Rdtase_CS"/>
</dbReference>
<dbReference type="PANTHER" id="PTHR48107:SF7">
    <property type="entry name" value="RE15974P"/>
    <property type="match status" value="1"/>
</dbReference>
<dbReference type="PROSITE" id="PS00061">
    <property type="entry name" value="ADH_SHORT"/>
    <property type="match status" value="1"/>
</dbReference>
<evidence type="ECO:0000256" key="2">
    <source>
        <dbReference type="ARBA" id="ARBA00023002"/>
    </source>
</evidence>
<sequence>MTNWKNKVAIVTGSSRGLGKAVVKLLARNGVSVIVNYSSNKQHADEVVNEIMLSGGQAYAIQADVSKPAEITKLFNLTIEKYGKIDIVINNSGIMVTKLTKDTSEEDFDRTFSINAKSVFFSMKEAATKLADNGRIINISSSVTRVMFPTYGAYSASKAAVEQMTRVFAKEVGSRGVTANTVSPGPINTELFMHGKTEADIQRIGSMTAFNRIGETQDIAPLILFLASDESYWITGQNLGINGGMV</sequence>
<dbReference type="Gene3D" id="3.40.50.720">
    <property type="entry name" value="NAD(P)-binding Rossmann-like Domain"/>
    <property type="match status" value="1"/>
</dbReference>
<dbReference type="EMBL" id="JBHULD010000014">
    <property type="protein sequence ID" value="MFD2555254.1"/>
    <property type="molecule type" value="Genomic_DNA"/>
</dbReference>
<gene>
    <name evidence="3" type="ORF">ACFSQW_12680</name>
</gene>